<dbReference type="PANTHER" id="PTHR32552:SF81">
    <property type="entry name" value="TONB-DEPENDENT OUTER MEMBRANE RECEPTOR"/>
    <property type="match status" value="1"/>
</dbReference>
<feature type="domain" description="TonB-dependent receptor plug" evidence="10">
    <location>
        <begin position="50"/>
        <end position="157"/>
    </location>
</feature>
<evidence type="ECO:0000256" key="6">
    <source>
        <dbReference type="ARBA" id="ARBA00023065"/>
    </source>
</evidence>
<keyword evidence="8" id="KW-0472">Membrane</keyword>
<evidence type="ECO:0000256" key="4">
    <source>
        <dbReference type="ARBA" id="ARBA00022692"/>
    </source>
</evidence>
<keyword evidence="5" id="KW-0408">Iron</keyword>
<dbReference type="SUPFAM" id="SSF56935">
    <property type="entry name" value="Porins"/>
    <property type="match status" value="1"/>
</dbReference>
<dbReference type="Gene3D" id="2.40.170.20">
    <property type="entry name" value="TonB-dependent receptor, beta-barrel domain"/>
    <property type="match status" value="1"/>
</dbReference>
<dbReference type="InterPro" id="IPR012910">
    <property type="entry name" value="Plug_dom"/>
</dbReference>
<evidence type="ECO:0000256" key="2">
    <source>
        <dbReference type="ARBA" id="ARBA00022448"/>
    </source>
</evidence>
<evidence type="ECO:0000313" key="11">
    <source>
        <dbReference type="EMBL" id="SVA30607.1"/>
    </source>
</evidence>
<name>A0A381UTC6_9ZZZZ</name>
<dbReference type="InterPro" id="IPR036942">
    <property type="entry name" value="Beta-barrel_TonB_sf"/>
</dbReference>
<dbReference type="EMBL" id="UINC01006954">
    <property type="protein sequence ID" value="SVA30607.1"/>
    <property type="molecule type" value="Genomic_DNA"/>
</dbReference>
<evidence type="ECO:0000256" key="5">
    <source>
        <dbReference type="ARBA" id="ARBA00023004"/>
    </source>
</evidence>
<evidence type="ECO:0000256" key="7">
    <source>
        <dbReference type="ARBA" id="ARBA00023077"/>
    </source>
</evidence>
<keyword evidence="6" id="KW-0406">Ion transport</keyword>
<sequence length="381" mass="41049">MRNLLSFVVFGLFLSFSYSAITVAQESSAPSVGRQIDEIVVTSRKVEENIQDVPLAVYAIDEKALDDFRPTTMRDMDSLAPNLQVGMNSASGNQSAIFVRGCGYAGVEKTNNPTVGLIVDGLFHGTNTGTLLDAFDWAKVQVNSGPQGVVYGKNTSCGNIVVERVRPSDEFELSTEISAGNYDAYEMGIILNLPISDKVSSRFNIRKLEHEGYYYNRATEDDSGRLDLASISARFLITPDEDTEIYFIADAFYDRGDTAPVSYSGNPYGPGCVGNFGAGLGLVPGANNGCNKALGGVTVTELSTAGIPAIGLFPFAGFKGLEGFFNITEAFPPHTVSLDNPEQSDMDFQRLSLQVTTSTLLGELSSTTSFVQLDDNVLQDF</sequence>
<dbReference type="InterPro" id="IPR039426">
    <property type="entry name" value="TonB-dep_rcpt-like"/>
</dbReference>
<protein>
    <recommendedName>
        <fullName evidence="10">TonB-dependent receptor plug domain-containing protein</fullName>
    </recommendedName>
</protein>
<keyword evidence="7" id="KW-0798">TonB box</keyword>
<keyword evidence="2" id="KW-0813">Transport</keyword>
<reference evidence="11" key="1">
    <citation type="submission" date="2018-05" db="EMBL/GenBank/DDBJ databases">
        <authorList>
            <person name="Lanie J.A."/>
            <person name="Ng W.-L."/>
            <person name="Kazmierczak K.M."/>
            <person name="Andrzejewski T.M."/>
            <person name="Davidsen T.M."/>
            <person name="Wayne K.J."/>
            <person name="Tettelin H."/>
            <person name="Glass J.I."/>
            <person name="Rusch D."/>
            <person name="Podicherti R."/>
            <person name="Tsui H.-C.T."/>
            <person name="Winkler M.E."/>
        </authorList>
    </citation>
    <scope>NUCLEOTIDE SEQUENCE</scope>
</reference>
<feature type="non-terminal residue" evidence="11">
    <location>
        <position position="381"/>
    </location>
</feature>
<evidence type="ECO:0000256" key="9">
    <source>
        <dbReference type="ARBA" id="ARBA00023237"/>
    </source>
</evidence>
<evidence type="ECO:0000256" key="3">
    <source>
        <dbReference type="ARBA" id="ARBA00022496"/>
    </source>
</evidence>
<dbReference type="AlphaFoldDB" id="A0A381UTC6"/>
<keyword evidence="9" id="KW-0998">Cell outer membrane</keyword>
<dbReference type="GO" id="GO:0006826">
    <property type="term" value="P:iron ion transport"/>
    <property type="evidence" value="ECO:0007669"/>
    <property type="project" value="UniProtKB-KW"/>
</dbReference>
<gene>
    <name evidence="11" type="ORF">METZ01_LOCUS83461</name>
</gene>
<comment type="subcellular location">
    <subcellularLocation>
        <location evidence="1">Cell outer membrane</location>
        <topology evidence="1">Multi-pass membrane protein</topology>
    </subcellularLocation>
</comment>
<organism evidence="11">
    <name type="scientific">marine metagenome</name>
    <dbReference type="NCBI Taxonomy" id="408172"/>
    <lineage>
        <taxon>unclassified sequences</taxon>
        <taxon>metagenomes</taxon>
        <taxon>ecological metagenomes</taxon>
    </lineage>
</organism>
<keyword evidence="3" id="KW-0410">Iron transport</keyword>
<dbReference type="PANTHER" id="PTHR32552">
    <property type="entry name" value="FERRICHROME IRON RECEPTOR-RELATED"/>
    <property type="match status" value="1"/>
</dbReference>
<keyword evidence="4" id="KW-0812">Transmembrane</keyword>
<evidence type="ECO:0000256" key="8">
    <source>
        <dbReference type="ARBA" id="ARBA00023136"/>
    </source>
</evidence>
<evidence type="ECO:0000256" key="1">
    <source>
        <dbReference type="ARBA" id="ARBA00004571"/>
    </source>
</evidence>
<proteinExistence type="predicted"/>
<evidence type="ECO:0000259" key="10">
    <source>
        <dbReference type="Pfam" id="PF07715"/>
    </source>
</evidence>
<dbReference type="Pfam" id="PF07715">
    <property type="entry name" value="Plug"/>
    <property type="match status" value="1"/>
</dbReference>
<accession>A0A381UTC6</accession>
<dbReference type="GO" id="GO:0009279">
    <property type="term" value="C:cell outer membrane"/>
    <property type="evidence" value="ECO:0007669"/>
    <property type="project" value="UniProtKB-SubCell"/>
</dbReference>